<evidence type="ECO:0000313" key="3">
    <source>
        <dbReference type="EMBL" id="CAH0391607.1"/>
    </source>
</evidence>
<feature type="compositionally biased region" description="Basic and acidic residues" evidence="2">
    <location>
        <begin position="38"/>
        <end position="48"/>
    </location>
</feature>
<feature type="region of interest" description="Disordered" evidence="2">
    <location>
        <begin position="1294"/>
        <end position="1399"/>
    </location>
</feature>
<feature type="compositionally biased region" description="Polar residues" evidence="2">
    <location>
        <begin position="549"/>
        <end position="560"/>
    </location>
</feature>
<feature type="compositionally biased region" description="Polar residues" evidence="2">
    <location>
        <begin position="854"/>
        <end position="866"/>
    </location>
</feature>
<feature type="region of interest" description="Disordered" evidence="2">
    <location>
        <begin position="903"/>
        <end position="972"/>
    </location>
</feature>
<feature type="compositionally biased region" description="Basic residues" evidence="2">
    <location>
        <begin position="529"/>
        <end position="548"/>
    </location>
</feature>
<feature type="compositionally biased region" description="Polar residues" evidence="2">
    <location>
        <begin position="818"/>
        <end position="830"/>
    </location>
</feature>
<feature type="region of interest" description="Disordered" evidence="2">
    <location>
        <begin position="164"/>
        <end position="292"/>
    </location>
</feature>
<proteinExistence type="predicted"/>
<feature type="compositionally biased region" description="Polar residues" evidence="2">
    <location>
        <begin position="931"/>
        <end position="972"/>
    </location>
</feature>
<feature type="compositionally biased region" description="Low complexity" evidence="2">
    <location>
        <begin position="903"/>
        <end position="916"/>
    </location>
</feature>
<feature type="compositionally biased region" description="Polar residues" evidence="2">
    <location>
        <begin position="1129"/>
        <end position="1139"/>
    </location>
</feature>
<sequence length="1399" mass="155830">MSVHVTIHPIGSSSILLKDVEAAKKDEYNRRRQMRIKQVREQSKDAANRIRSSVNAEKENRRMAEEKLHDALLKEWQLKKIESLEKQFKECLEEVKRAEQKAQEEREMQAIMKERRERLAKVAEQRGKEAMDLVRKTSLHQESEKLKAEKAKHFKKTVEDLRSSLVSTLPHPKQSSKRISPKKRLEKSVSKTLNISNKKCQTSPMNAESLSTVDLNNKDTTGQESRTQGVGQPSPQKRKRIITGQRDQGPSNISHKSWTPPVQVGSSSVTKKPRKESSSKKPRRVIHSFQRGCSSGISTSGLDLAKKKYEQLSNAARILEESVKSAETSPGMNKDLHRLVKKFGSLAEQEKYLRNQLLSQVQQNIQPTARTETTGKPRKRYENYSCWVNQNRQFVERTINQASQTAYSEHDVNQSISSDSACGRGLSIINQNGAESPFLDVGRVKKNTKEENDFCSSCKKYLQHSCADHSTTVTESVSNSSSLTYMSVSRSMIDSNNSSETTVEGVKVVVKLKGQRHTVKTTKLGKPVQVKKKKLKKPEKPKLPKSRQAHSGSGSVTSYMSPPDRVVDENHEILHRAIRKMTKCCENINLSYAQEGGYPKKQDKQVQSGDSLKAWKTKHTSHEPDKTSKPEVVLVDSDQESETQESSFGSDGACRTKSVTSKASKRQDDKGKDPNQRDALRNVSNVSKERGIPSNVDKASKSLDISPDVIKAFKSYFGLPDSGGSSKLPEFFFLLELLPQLEDTLSKPSGAEKKAGPVKVTKLQQFLRQLDELLNFQSCKIPPHSAQLSGTQDSQPPTNRQAILSPADEHDHEDSDQSNESHQTSQSQDNSDWHDEIRRLSQSQESKKKDVPSVTPQNFIVDSSLQEPAEHGQTEQLIDYYCNVADKYTDVINNIVGVLNQSTRTESMNSSSTSHRSPPPRYGDSIRLSESLKQLTSTSKQPTSSLKQPQLPITFQPPVTSSPDKGSASKDSSFVEKVCETIRGSLKQSGGVLFSSNSNLPKFSLRDDEGSLTDQSTSTETMESNSSAPSFERPHGNFTLDVSSITSEENGNGQPVFSSEVSPKSDEQSQLLRRNDPTQVSASNNNRRIRVAKDLSTIIEVDTPSTTQQTTLQEGPSTSKPSKRKPQESPDTSLHHTVQRQQALLQSRIETLQQQIDELSKSCSADTSAELKRLEKSSRGSPSVKQKSASDGHHTSTESELPDIVDELLKRGLISSPFPWLKELKDKYGNDKNTTVRRSKKGTTSESDSTPLINEELENILRNDLSPTDLEKVCKNLGSSWALSTWKKIAETSRLNSLSSSDSSPAEMKKKSDVSDGRAHLRNTPKHSTPIKQKPNGRSSGIAPSPGDSNGLSPEIFFQQDRSGISTIKDSESDVYDLTPPDVALHRPQLLTKSKKEWN</sequence>
<feature type="compositionally biased region" description="Basic and acidic residues" evidence="2">
    <location>
        <begin position="1188"/>
        <end position="1197"/>
    </location>
</feature>
<gene>
    <name evidence="3" type="ORF">BEMITA_LOCUS10206</name>
</gene>
<feature type="region of interest" description="Disordered" evidence="2">
    <location>
        <begin position="1231"/>
        <end position="1252"/>
    </location>
</feature>
<feature type="compositionally biased region" description="Basic residues" evidence="2">
    <location>
        <begin position="174"/>
        <end position="185"/>
    </location>
</feature>
<feature type="compositionally biased region" description="Polar residues" evidence="2">
    <location>
        <begin position="245"/>
        <end position="257"/>
    </location>
</feature>
<feature type="compositionally biased region" description="Low complexity" evidence="2">
    <location>
        <begin position="1294"/>
        <end position="1304"/>
    </location>
</feature>
<feature type="region of interest" description="Disordered" evidence="2">
    <location>
        <begin position="598"/>
        <end position="700"/>
    </location>
</feature>
<feature type="region of interest" description="Disordered" evidence="2">
    <location>
        <begin position="1000"/>
        <end position="1088"/>
    </location>
</feature>
<reference evidence="3" key="1">
    <citation type="submission" date="2021-12" db="EMBL/GenBank/DDBJ databases">
        <authorList>
            <person name="King R."/>
        </authorList>
    </citation>
    <scope>NUCLEOTIDE SEQUENCE</scope>
</reference>
<accession>A0A9P0F6C7</accession>
<dbReference type="EMBL" id="OU963867">
    <property type="protein sequence ID" value="CAH0391607.1"/>
    <property type="molecule type" value="Genomic_DNA"/>
</dbReference>
<feature type="region of interest" description="Disordered" evidence="2">
    <location>
        <begin position="1100"/>
        <end position="1139"/>
    </location>
</feature>
<feature type="compositionally biased region" description="Polar residues" evidence="2">
    <location>
        <begin position="1040"/>
        <end position="1086"/>
    </location>
</feature>
<name>A0A9P0F6C7_BEMTA</name>
<evidence type="ECO:0000256" key="1">
    <source>
        <dbReference type="SAM" id="Coils"/>
    </source>
</evidence>
<protein>
    <submittedName>
        <fullName evidence="3">Uncharacterized protein</fullName>
    </submittedName>
</protein>
<keyword evidence="1" id="KW-0175">Coiled coil</keyword>
<evidence type="ECO:0000256" key="2">
    <source>
        <dbReference type="SAM" id="MobiDB-lite"/>
    </source>
</evidence>
<feature type="region of interest" description="Disordered" evidence="2">
    <location>
        <begin position="1170"/>
        <end position="1202"/>
    </location>
</feature>
<keyword evidence="4" id="KW-1185">Reference proteome</keyword>
<feature type="compositionally biased region" description="Polar residues" evidence="2">
    <location>
        <begin position="1242"/>
        <end position="1252"/>
    </location>
</feature>
<feature type="compositionally biased region" description="Polar residues" evidence="2">
    <location>
        <begin position="1326"/>
        <end position="1339"/>
    </location>
</feature>
<dbReference type="KEGG" id="btab:109036787"/>
<feature type="compositionally biased region" description="Basic and acidic residues" evidence="2">
    <location>
        <begin position="1307"/>
        <end position="1319"/>
    </location>
</feature>
<feature type="region of interest" description="Disordered" evidence="2">
    <location>
        <begin position="807"/>
        <end position="868"/>
    </location>
</feature>
<feature type="compositionally biased region" description="Basic and acidic residues" evidence="2">
    <location>
        <begin position="665"/>
        <end position="680"/>
    </location>
</feature>
<feature type="compositionally biased region" description="Basic and acidic residues" evidence="2">
    <location>
        <begin position="620"/>
        <end position="629"/>
    </location>
</feature>
<feature type="compositionally biased region" description="Low complexity" evidence="2">
    <location>
        <begin position="1016"/>
        <end position="1027"/>
    </location>
</feature>
<feature type="compositionally biased region" description="Polar residues" evidence="2">
    <location>
        <begin position="190"/>
        <end position="235"/>
    </location>
</feature>
<feature type="compositionally biased region" description="Basic and acidic residues" evidence="2">
    <location>
        <begin position="831"/>
        <end position="851"/>
    </location>
</feature>
<feature type="region of interest" description="Disordered" evidence="2">
    <location>
        <begin position="38"/>
        <end position="58"/>
    </location>
</feature>
<evidence type="ECO:0000313" key="4">
    <source>
        <dbReference type="Proteomes" id="UP001152759"/>
    </source>
</evidence>
<organism evidence="3 4">
    <name type="scientific">Bemisia tabaci</name>
    <name type="common">Sweetpotato whitefly</name>
    <name type="synonym">Aleurodes tabaci</name>
    <dbReference type="NCBI Taxonomy" id="7038"/>
    <lineage>
        <taxon>Eukaryota</taxon>
        <taxon>Metazoa</taxon>
        <taxon>Ecdysozoa</taxon>
        <taxon>Arthropoda</taxon>
        <taxon>Hexapoda</taxon>
        <taxon>Insecta</taxon>
        <taxon>Pterygota</taxon>
        <taxon>Neoptera</taxon>
        <taxon>Paraneoptera</taxon>
        <taxon>Hemiptera</taxon>
        <taxon>Sternorrhyncha</taxon>
        <taxon>Aleyrodoidea</taxon>
        <taxon>Aleyrodidae</taxon>
        <taxon>Aleyrodinae</taxon>
        <taxon>Bemisia</taxon>
    </lineage>
</organism>
<feature type="compositionally biased region" description="Polar residues" evidence="2">
    <location>
        <begin position="1103"/>
        <end position="1120"/>
    </location>
</feature>
<feature type="region of interest" description="Disordered" evidence="2">
    <location>
        <begin position="520"/>
        <end position="564"/>
    </location>
</feature>
<dbReference type="Proteomes" id="UP001152759">
    <property type="component" value="Chromosome 6"/>
</dbReference>
<feature type="coiled-coil region" evidence="1">
    <location>
        <begin position="302"/>
        <end position="329"/>
    </location>
</feature>